<evidence type="ECO:0000313" key="3">
    <source>
        <dbReference type="EMBL" id="KAH0553378.1"/>
    </source>
</evidence>
<comment type="caution">
    <text evidence="3">The sequence shown here is derived from an EMBL/GenBank/DDBJ whole genome shotgun (WGS) entry which is preliminary data.</text>
</comment>
<feature type="compositionally biased region" description="Low complexity" evidence="1">
    <location>
        <begin position="268"/>
        <end position="281"/>
    </location>
</feature>
<feature type="region of interest" description="Disordered" evidence="1">
    <location>
        <begin position="211"/>
        <end position="290"/>
    </location>
</feature>
<gene>
    <name evidence="3" type="ORF">GP486_006554</name>
</gene>
<dbReference type="AlphaFoldDB" id="A0A9P8IDC4"/>
<evidence type="ECO:0000256" key="2">
    <source>
        <dbReference type="SAM" id="Phobius"/>
    </source>
</evidence>
<keyword evidence="2" id="KW-1133">Transmembrane helix</keyword>
<keyword evidence="4" id="KW-1185">Reference proteome</keyword>
<sequence length="371" mass="40449">MVAPGSFLEGALQLRRRDSAGPALRVRQTLHVTGGGADAADYSTIVPPDTKSIVDGEATPSGLTMSKPTVTSDVATQSSPVASPPASGSHLSTPVSRFIVAAGTIGAFTLICVVLYVLWRIRTRRVSGPSQGRRGTDASMQSQSDCEAYDYDAELKKVELHDPEARFLSWAFDQNVSIPPAAHVRRSSDVRSDRRLARQSLQSQMTFYHAHTPSNSSQDELDATPEPAHTSLSHPKEPSRLNRGHRKDSPSPLNLSQPQSQAESDSASSRPISPRTTRTSRMSVATSVETTPRFQTVDSWVHHQAARIDRKQTREDAAPKRGEHHRYRRRDSGGPPPETPSAFRYHPGRVVSWGGASLVPSEVLDAKIGWN</sequence>
<feature type="compositionally biased region" description="Polar residues" evidence="1">
    <location>
        <begin position="61"/>
        <end position="74"/>
    </location>
</feature>
<feature type="transmembrane region" description="Helical" evidence="2">
    <location>
        <begin position="98"/>
        <end position="119"/>
    </location>
</feature>
<name>A0A9P8IDC4_9PEZI</name>
<keyword evidence="2" id="KW-0472">Membrane</keyword>
<evidence type="ECO:0000313" key="4">
    <source>
        <dbReference type="Proteomes" id="UP000750711"/>
    </source>
</evidence>
<evidence type="ECO:0000256" key="1">
    <source>
        <dbReference type="SAM" id="MobiDB-lite"/>
    </source>
</evidence>
<proteinExistence type="predicted"/>
<feature type="region of interest" description="Disordered" evidence="1">
    <location>
        <begin position="48"/>
        <end position="91"/>
    </location>
</feature>
<feature type="compositionally biased region" description="Low complexity" evidence="1">
    <location>
        <begin position="75"/>
        <end position="89"/>
    </location>
</feature>
<organism evidence="3 4">
    <name type="scientific">Trichoglossum hirsutum</name>
    <dbReference type="NCBI Taxonomy" id="265104"/>
    <lineage>
        <taxon>Eukaryota</taxon>
        <taxon>Fungi</taxon>
        <taxon>Dikarya</taxon>
        <taxon>Ascomycota</taxon>
        <taxon>Pezizomycotina</taxon>
        <taxon>Geoglossomycetes</taxon>
        <taxon>Geoglossales</taxon>
        <taxon>Geoglossaceae</taxon>
        <taxon>Trichoglossum</taxon>
    </lineage>
</organism>
<protein>
    <submittedName>
        <fullName evidence="3">Uncharacterized protein</fullName>
    </submittedName>
</protein>
<reference evidence="3" key="1">
    <citation type="submission" date="2021-03" db="EMBL/GenBank/DDBJ databases">
        <title>Comparative genomics and phylogenomic investigation of the class Geoglossomycetes provide insights into ecological specialization and systematics.</title>
        <authorList>
            <person name="Melie T."/>
            <person name="Pirro S."/>
            <person name="Miller A.N."/>
            <person name="Quandt A."/>
        </authorList>
    </citation>
    <scope>NUCLEOTIDE SEQUENCE</scope>
    <source>
        <strain evidence="3">CAQ_001_2017</strain>
    </source>
</reference>
<dbReference type="EMBL" id="JAGHQM010001505">
    <property type="protein sequence ID" value="KAH0553378.1"/>
    <property type="molecule type" value="Genomic_DNA"/>
</dbReference>
<feature type="region of interest" description="Disordered" evidence="1">
    <location>
        <begin position="304"/>
        <end position="344"/>
    </location>
</feature>
<feature type="compositionally biased region" description="Basic and acidic residues" evidence="1">
    <location>
        <begin position="306"/>
        <end position="321"/>
    </location>
</feature>
<dbReference type="Proteomes" id="UP000750711">
    <property type="component" value="Unassembled WGS sequence"/>
</dbReference>
<feature type="compositionally biased region" description="Low complexity" evidence="1">
    <location>
        <begin position="250"/>
        <end position="261"/>
    </location>
</feature>
<accession>A0A9P8IDC4</accession>
<keyword evidence="2" id="KW-0812">Transmembrane</keyword>